<proteinExistence type="predicted"/>
<comment type="caution">
    <text evidence="1">The sequence shown here is derived from an EMBL/GenBank/DDBJ whole genome shotgun (WGS) entry which is preliminary data.</text>
</comment>
<keyword evidence="2" id="KW-1185">Reference proteome</keyword>
<name>A0ACC2HUI2_9PLEO</name>
<gene>
    <name evidence="1" type="ORF">OPT61_g9480</name>
</gene>
<evidence type="ECO:0000313" key="2">
    <source>
        <dbReference type="Proteomes" id="UP001153331"/>
    </source>
</evidence>
<protein>
    <submittedName>
        <fullName evidence="1">Uncharacterized protein</fullName>
    </submittedName>
</protein>
<evidence type="ECO:0000313" key="1">
    <source>
        <dbReference type="EMBL" id="KAJ8106520.1"/>
    </source>
</evidence>
<organism evidence="1 2">
    <name type="scientific">Boeremia exigua</name>
    <dbReference type="NCBI Taxonomy" id="749465"/>
    <lineage>
        <taxon>Eukaryota</taxon>
        <taxon>Fungi</taxon>
        <taxon>Dikarya</taxon>
        <taxon>Ascomycota</taxon>
        <taxon>Pezizomycotina</taxon>
        <taxon>Dothideomycetes</taxon>
        <taxon>Pleosporomycetidae</taxon>
        <taxon>Pleosporales</taxon>
        <taxon>Pleosporineae</taxon>
        <taxon>Didymellaceae</taxon>
        <taxon>Boeremia</taxon>
    </lineage>
</organism>
<accession>A0ACC2HUI2</accession>
<sequence length="411" mass="47622">MTKKKVIPFLAFAATVSILLFFFSGETLHKTWEGLPQHIGLGEHIGNSHAHDEPGTSQHEPDYANWNPTPDYRAGSPLPPGHNYTSTLVIARTIKEDMEWLQRELPDQKTAIYVADDPTAPLHPPKNKGHEVMVYLTYIIDHYDELDDVTLFMHAHQLAWHNDEILGNDAAKMISRLSRPRVWREGFVNLRCSWYPGCPDWMHPGETELNQFKQEEVLLAKSWSELFPLDPIPTMLAQPCCAQFALSRERIQAKSHAQYVWYREWLFQTKISDHLSGRIWEYVWQFVFTGEAVVCPKEHVCFCDQYGSCFGGEDEYTHFTTLKKELSDREKDLRVWEDKGKQIKEATENGEQEKLAELEKPEPGKDAEYQREIDRLRPIVDRLRDEAEVRGKDPKNRAKEAGRAWNEGDGF</sequence>
<reference evidence="1" key="1">
    <citation type="submission" date="2022-11" db="EMBL/GenBank/DDBJ databases">
        <title>Genome Sequence of Boeremia exigua.</title>
        <authorList>
            <person name="Buettner E."/>
        </authorList>
    </citation>
    <scope>NUCLEOTIDE SEQUENCE</scope>
    <source>
        <strain evidence="1">CU02</strain>
    </source>
</reference>
<dbReference type="Proteomes" id="UP001153331">
    <property type="component" value="Unassembled WGS sequence"/>
</dbReference>
<dbReference type="EMBL" id="JAPHNI010001145">
    <property type="protein sequence ID" value="KAJ8106520.1"/>
    <property type="molecule type" value="Genomic_DNA"/>
</dbReference>